<reference evidence="7" key="1">
    <citation type="submission" date="2017-09" db="EMBL/GenBank/DDBJ databases">
        <title>Brachybacterium sp. VM2412.</title>
        <authorList>
            <person name="Tak E.J."/>
            <person name="Bae J.-W."/>
        </authorList>
    </citation>
    <scope>NUCLEOTIDE SEQUENCE [LARGE SCALE GENOMIC DNA]</scope>
    <source>
        <strain evidence="7">VM2412</strain>
    </source>
</reference>
<dbReference type="InterPro" id="IPR024607">
    <property type="entry name" value="Sulfatase_CS"/>
</dbReference>
<keyword evidence="4" id="KW-0325">Glycoprotein</keyword>
<dbReference type="EMBL" id="CP023563">
    <property type="protein sequence ID" value="ATG52961.1"/>
    <property type="molecule type" value="Genomic_DNA"/>
</dbReference>
<dbReference type="PANTHER" id="PTHR43108">
    <property type="entry name" value="N-ACETYLGLUCOSAMINE-6-SULFATASE FAMILY MEMBER"/>
    <property type="match status" value="1"/>
</dbReference>
<proteinExistence type="inferred from homology"/>
<keyword evidence="2" id="KW-0732">Signal</keyword>
<dbReference type="CDD" id="cd16031">
    <property type="entry name" value="G6S_like"/>
    <property type="match status" value="1"/>
</dbReference>
<evidence type="ECO:0000256" key="1">
    <source>
        <dbReference type="ARBA" id="ARBA00008779"/>
    </source>
</evidence>
<comment type="similarity">
    <text evidence="1">Belongs to the sulfatase family.</text>
</comment>
<dbReference type="SUPFAM" id="SSF53649">
    <property type="entry name" value="Alkaline phosphatase-like"/>
    <property type="match status" value="1"/>
</dbReference>
<name>A0A291GRT3_9MICO</name>
<dbReference type="KEGG" id="brz:CFK38_16605"/>
<dbReference type="InterPro" id="IPR017850">
    <property type="entry name" value="Alkaline_phosphatase_core_sf"/>
</dbReference>
<dbReference type="InterPro" id="IPR000917">
    <property type="entry name" value="Sulfatase_N"/>
</dbReference>
<dbReference type="Pfam" id="PF00884">
    <property type="entry name" value="Sulfatase"/>
    <property type="match status" value="1"/>
</dbReference>
<keyword evidence="7" id="KW-1185">Reference proteome</keyword>
<evidence type="ECO:0000313" key="6">
    <source>
        <dbReference type="EMBL" id="ATG52961.1"/>
    </source>
</evidence>
<dbReference type="PROSITE" id="PS00523">
    <property type="entry name" value="SULFATASE_1"/>
    <property type="match status" value="1"/>
</dbReference>
<evidence type="ECO:0000313" key="7">
    <source>
        <dbReference type="Proteomes" id="UP000218165"/>
    </source>
</evidence>
<keyword evidence="3" id="KW-0378">Hydrolase</keyword>
<gene>
    <name evidence="6" type="ORF">CFK38_16605</name>
</gene>
<evidence type="ECO:0000256" key="4">
    <source>
        <dbReference type="ARBA" id="ARBA00023180"/>
    </source>
</evidence>
<dbReference type="Proteomes" id="UP000218165">
    <property type="component" value="Chromosome"/>
</dbReference>
<organism evidence="6 7">
    <name type="scientific">Brachybacterium vulturis</name>
    <dbReference type="NCBI Taxonomy" id="2017484"/>
    <lineage>
        <taxon>Bacteria</taxon>
        <taxon>Bacillati</taxon>
        <taxon>Actinomycetota</taxon>
        <taxon>Actinomycetes</taxon>
        <taxon>Micrococcales</taxon>
        <taxon>Dermabacteraceae</taxon>
        <taxon>Brachybacterium</taxon>
    </lineage>
</organism>
<evidence type="ECO:0000256" key="2">
    <source>
        <dbReference type="ARBA" id="ARBA00022729"/>
    </source>
</evidence>
<feature type="domain" description="Sulfatase N-terminal" evidence="5">
    <location>
        <begin position="6"/>
        <end position="351"/>
    </location>
</feature>
<dbReference type="AlphaFoldDB" id="A0A291GRT3"/>
<evidence type="ECO:0000259" key="5">
    <source>
        <dbReference type="Pfam" id="PF00884"/>
    </source>
</evidence>
<dbReference type="GO" id="GO:0016787">
    <property type="term" value="F:hydrolase activity"/>
    <property type="evidence" value="ECO:0007669"/>
    <property type="project" value="UniProtKB-KW"/>
</dbReference>
<evidence type="ECO:0000256" key="3">
    <source>
        <dbReference type="ARBA" id="ARBA00022801"/>
    </source>
</evidence>
<sequence length="503" mass="56389">MTAMRPHIVFVLADDHAAQAISAYGSCVNSTPHLDRVAAEGARLDSLYCTNSICTPSRASILTGTFSHVNGAATIYTEFDHRVPTVPEALQQAGYRTGLFGKWHLGESEAALPRGLDDWRIYPGQGTYWDAEMTGPDGSAVVPGYATDTVTDLALDWLEDQRSEHPEQPLCLLLHHKAPHRPWVPHPRHADLYPLGSIPEPDTLLEDHSTRSRAIQGVRMSIADDLTTDDLKEELPPQLRGPERRDERARWNYQRYMRDYLQTVQAIDDSMGRVLEHLETLGIAEDTIVVYTSDQGFFLGDHGWFDKRLMYDQSLQMPMMVRWPQQIPAGSQVSEMLTNVDIAATLLEAAGLDPDQALPDQQGRSFLPLLRGEQVEDWPQAVYYRYWEHDDPEHHAPAHYGIRTPRWKYIDYYGDGLGAPGASARIFEREYELYDLQADPAELHNLAGDPAHATVLEELRAQLAELQAQVGDAPYTGPDSPRPAWNLDAFQQHSGRQAEPAGG</sequence>
<dbReference type="PANTHER" id="PTHR43108:SF6">
    <property type="entry name" value="N-SULPHOGLUCOSAMINE SULPHOHYDROLASE"/>
    <property type="match status" value="1"/>
</dbReference>
<protein>
    <submittedName>
        <fullName evidence="6">Sulfatase</fullName>
    </submittedName>
</protein>
<dbReference type="OrthoDB" id="9777306at2"/>
<dbReference type="Gene3D" id="3.40.720.10">
    <property type="entry name" value="Alkaline Phosphatase, subunit A"/>
    <property type="match status" value="1"/>
</dbReference>
<accession>A0A291GRT3</accession>